<dbReference type="Proteomes" id="UP001515480">
    <property type="component" value="Unassembled WGS sequence"/>
</dbReference>
<feature type="region of interest" description="Disordered" evidence="1">
    <location>
        <begin position="41"/>
        <end position="69"/>
    </location>
</feature>
<evidence type="ECO:0000313" key="3">
    <source>
        <dbReference type="Proteomes" id="UP001515480"/>
    </source>
</evidence>
<sequence length="355" mass="38817">MAAAVREAASAEFERTFETRLKSELSRLENDLSSKFEQLLRSHAPSPAPPPHAPAMPLAVKPSSPTQRTSSVTVRSAADAMMMAVRRKADVKLVEQRDAVLMLIERTAAIMTVELSSMDAAAKSLREISTDCDALSLGIEGKDWGERLLIKRKGGGYHFTDEERHEASRAHRRARLLHSSVTWHERLVGGAQQVATLVRGFRSAAGGGTALSRLSMIERCGAHLEVVKKTISDICGDEYVAAALREMRAEAIPQTVAADADTLRQATLLLASFVHEQAVAELAGYRTERSMTQRFRATQTIAVLSAAKDLLIGIKAEVGAEKLPRSYLQEINDGIAEVQPVVDLYFAEDEIDDEI</sequence>
<dbReference type="EMBL" id="JBGBPQ010000016">
    <property type="protein sequence ID" value="KAL1508532.1"/>
    <property type="molecule type" value="Genomic_DNA"/>
</dbReference>
<gene>
    <name evidence="2" type="ORF">AB1Y20_004632</name>
</gene>
<evidence type="ECO:0000256" key="1">
    <source>
        <dbReference type="SAM" id="MobiDB-lite"/>
    </source>
</evidence>
<evidence type="ECO:0000313" key="2">
    <source>
        <dbReference type="EMBL" id="KAL1508532.1"/>
    </source>
</evidence>
<reference evidence="2 3" key="1">
    <citation type="journal article" date="2024" name="Science">
        <title>Giant polyketide synthase enzymes in the biosynthesis of giant marine polyether toxins.</title>
        <authorList>
            <person name="Fallon T.R."/>
            <person name="Shende V.V."/>
            <person name="Wierzbicki I.H."/>
            <person name="Pendleton A.L."/>
            <person name="Watervoot N.F."/>
            <person name="Auber R.P."/>
            <person name="Gonzalez D.J."/>
            <person name="Wisecaver J.H."/>
            <person name="Moore B.S."/>
        </authorList>
    </citation>
    <scope>NUCLEOTIDE SEQUENCE [LARGE SCALE GENOMIC DNA]</scope>
    <source>
        <strain evidence="2 3">12B1</strain>
    </source>
</reference>
<name>A0AB34IXK7_PRYPA</name>
<proteinExistence type="predicted"/>
<comment type="caution">
    <text evidence="2">The sequence shown here is derived from an EMBL/GenBank/DDBJ whole genome shotgun (WGS) entry which is preliminary data.</text>
</comment>
<keyword evidence="3" id="KW-1185">Reference proteome</keyword>
<protein>
    <submittedName>
        <fullName evidence="2">Uncharacterized protein</fullName>
    </submittedName>
</protein>
<dbReference type="AlphaFoldDB" id="A0AB34IXK7"/>
<organism evidence="2 3">
    <name type="scientific">Prymnesium parvum</name>
    <name type="common">Toxic golden alga</name>
    <dbReference type="NCBI Taxonomy" id="97485"/>
    <lineage>
        <taxon>Eukaryota</taxon>
        <taxon>Haptista</taxon>
        <taxon>Haptophyta</taxon>
        <taxon>Prymnesiophyceae</taxon>
        <taxon>Prymnesiales</taxon>
        <taxon>Prymnesiaceae</taxon>
        <taxon>Prymnesium</taxon>
    </lineage>
</organism>
<accession>A0AB34IXK7</accession>